<evidence type="ECO:0000313" key="2">
    <source>
        <dbReference type="EMBL" id="RPA84649.1"/>
    </source>
</evidence>
<keyword evidence="3" id="KW-1185">Reference proteome</keyword>
<evidence type="ECO:0000313" key="3">
    <source>
        <dbReference type="Proteomes" id="UP000275078"/>
    </source>
</evidence>
<dbReference type="AlphaFoldDB" id="A0A3N4IFR1"/>
<dbReference type="Proteomes" id="UP000275078">
    <property type="component" value="Unassembled WGS sequence"/>
</dbReference>
<sequence length="168" mass="18522">MKIQISALSVSALLGFASAVAVPTQAPSSIDVSPLMKGQSPAFTFRKGDMSMPRGLDLQMGKAGVKEWYSVKGWVHEPPKGSYNEYRVHSEPGACHRIDKSFGFHHVRSLVLGEGLYCEFFSPRGNENGHCNGNRIGFVSPGTTKLPDEHNGHLFVDSIRSFKCWRAR</sequence>
<organism evidence="2 3">
    <name type="scientific">Ascobolus immersus RN42</name>
    <dbReference type="NCBI Taxonomy" id="1160509"/>
    <lineage>
        <taxon>Eukaryota</taxon>
        <taxon>Fungi</taxon>
        <taxon>Dikarya</taxon>
        <taxon>Ascomycota</taxon>
        <taxon>Pezizomycotina</taxon>
        <taxon>Pezizomycetes</taxon>
        <taxon>Pezizales</taxon>
        <taxon>Ascobolaceae</taxon>
        <taxon>Ascobolus</taxon>
    </lineage>
</organism>
<dbReference type="EMBL" id="ML119658">
    <property type="protein sequence ID" value="RPA84649.1"/>
    <property type="molecule type" value="Genomic_DNA"/>
</dbReference>
<evidence type="ECO:0000256" key="1">
    <source>
        <dbReference type="SAM" id="SignalP"/>
    </source>
</evidence>
<feature type="chain" id="PRO_5018146394" evidence="1">
    <location>
        <begin position="20"/>
        <end position="168"/>
    </location>
</feature>
<protein>
    <submittedName>
        <fullName evidence="2">Uncharacterized protein</fullName>
    </submittedName>
</protein>
<accession>A0A3N4IFR1</accession>
<proteinExistence type="predicted"/>
<feature type="signal peptide" evidence="1">
    <location>
        <begin position="1"/>
        <end position="19"/>
    </location>
</feature>
<name>A0A3N4IFR1_ASCIM</name>
<keyword evidence="1" id="KW-0732">Signal</keyword>
<reference evidence="2 3" key="1">
    <citation type="journal article" date="2018" name="Nat. Ecol. Evol.">
        <title>Pezizomycetes genomes reveal the molecular basis of ectomycorrhizal truffle lifestyle.</title>
        <authorList>
            <person name="Murat C."/>
            <person name="Payen T."/>
            <person name="Noel B."/>
            <person name="Kuo A."/>
            <person name="Morin E."/>
            <person name="Chen J."/>
            <person name="Kohler A."/>
            <person name="Krizsan K."/>
            <person name="Balestrini R."/>
            <person name="Da Silva C."/>
            <person name="Montanini B."/>
            <person name="Hainaut M."/>
            <person name="Levati E."/>
            <person name="Barry K.W."/>
            <person name="Belfiori B."/>
            <person name="Cichocki N."/>
            <person name="Clum A."/>
            <person name="Dockter R.B."/>
            <person name="Fauchery L."/>
            <person name="Guy J."/>
            <person name="Iotti M."/>
            <person name="Le Tacon F."/>
            <person name="Lindquist E.A."/>
            <person name="Lipzen A."/>
            <person name="Malagnac F."/>
            <person name="Mello A."/>
            <person name="Molinier V."/>
            <person name="Miyauchi S."/>
            <person name="Poulain J."/>
            <person name="Riccioni C."/>
            <person name="Rubini A."/>
            <person name="Sitrit Y."/>
            <person name="Splivallo R."/>
            <person name="Traeger S."/>
            <person name="Wang M."/>
            <person name="Zifcakova L."/>
            <person name="Wipf D."/>
            <person name="Zambonelli A."/>
            <person name="Paolocci F."/>
            <person name="Nowrousian M."/>
            <person name="Ottonello S."/>
            <person name="Baldrian P."/>
            <person name="Spatafora J.W."/>
            <person name="Henrissat B."/>
            <person name="Nagy L.G."/>
            <person name="Aury J.M."/>
            <person name="Wincker P."/>
            <person name="Grigoriev I.V."/>
            <person name="Bonfante P."/>
            <person name="Martin F.M."/>
        </authorList>
    </citation>
    <scope>NUCLEOTIDE SEQUENCE [LARGE SCALE GENOMIC DNA]</scope>
    <source>
        <strain evidence="2 3">RN42</strain>
    </source>
</reference>
<gene>
    <name evidence="2" type="ORF">BJ508DRAFT_32976</name>
</gene>